<comment type="caution">
    <text evidence="13">The sequence shown here is derived from an EMBL/GenBank/DDBJ whole genome shotgun (WGS) entry which is preliminary data.</text>
</comment>
<evidence type="ECO:0000256" key="10">
    <source>
        <dbReference type="SAM" id="Phobius"/>
    </source>
</evidence>
<keyword evidence="6 8" id="KW-0129">CBS domain</keyword>
<gene>
    <name evidence="13" type="ORF">EDC25_102137</name>
</gene>
<dbReference type="InterPro" id="IPR000644">
    <property type="entry name" value="CBS_dom"/>
</dbReference>
<dbReference type="EMBL" id="SMAF01000002">
    <property type="protein sequence ID" value="TCT00772.1"/>
    <property type="molecule type" value="Genomic_DNA"/>
</dbReference>
<dbReference type="PROSITE" id="PS51846">
    <property type="entry name" value="CNNM"/>
    <property type="match status" value="1"/>
</dbReference>
<feature type="transmembrane region" description="Helical" evidence="10">
    <location>
        <begin position="6"/>
        <end position="26"/>
    </location>
</feature>
<dbReference type="PANTHER" id="PTHR43099:SF5">
    <property type="entry name" value="HLYC_CORC FAMILY TRANSPORTER"/>
    <property type="match status" value="1"/>
</dbReference>
<evidence type="ECO:0000256" key="5">
    <source>
        <dbReference type="ARBA" id="ARBA00022989"/>
    </source>
</evidence>
<dbReference type="InterPro" id="IPR002550">
    <property type="entry name" value="CNNM"/>
</dbReference>
<evidence type="ECO:0000256" key="3">
    <source>
        <dbReference type="ARBA" id="ARBA00022692"/>
    </source>
</evidence>
<keyword evidence="14" id="KW-1185">Reference proteome</keyword>
<keyword evidence="5 9" id="KW-1133">Transmembrane helix</keyword>
<evidence type="ECO:0000256" key="6">
    <source>
        <dbReference type="ARBA" id="ARBA00023122"/>
    </source>
</evidence>
<dbReference type="InterPro" id="IPR051676">
    <property type="entry name" value="UPF0053_domain"/>
</dbReference>
<feature type="domain" description="CNNM transmembrane" evidence="12">
    <location>
        <begin position="1"/>
        <end position="197"/>
    </location>
</feature>
<keyword evidence="7 9" id="KW-0472">Membrane</keyword>
<keyword evidence="2" id="KW-1003">Cell membrane</keyword>
<evidence type="ECO:0000259" key="12">
    <source>
        <dbReference type="PROSITE" id="PS51846"/>
    </source>
</evidence>
<dbReference type="Gene3D" id="3.30.465.10">
    <property type="match status" value="1"/>
</dbReference>
<organism evidence="13 14">
    <name type="scientific">Pseudofulvimonas gallinarii</name>
    <dbReference type="NCBI Taxonomy" id="634155"/>
    <lineage>
        <taxon>Bacteria</taxon>
        <taxon>Pseudomonadati</taxon>
        <taxon>Pseudomonadota</taxon>
        <taxon>Gammaproteobacteria</taxon>
        <taxon>Lysobacterales</taxon>
        <taxon>Rhodanobacteraceae</taxon>
        <taxon>Pseudofulvimonas</taxon>
    </lineage>
</organism>
<accession>A0A4S3KW84</accession>
<dbReference type="CDD" id="cd04590">
    <property type="entry name" value="CBS_pair_CorC_HlyC_assoc"/>
    <property type="match status" value="1"/>
</dbReference>
<feature type="transmembrane region" description="Helical" evidence="10">
    <location>
        <begin position="56"/>
        <end position="80"/>
    </location>
</feature>
<proteinExistence type="predicted"/>
<evidence type="ECO:0000259" key="11">
    <source>
        <dbReference type="PROSITE" id="PS51371"/>
    </source>
</evidence>
<dbReference type="SUPFAM" id="SSF56176">
    <property type="entry name" value="FAD-binding/transporter-associated domain-like"/>
    <property type="match status" value="1"/>
</dbReference>
<dbReference type="PANTHER" id="PTHR43099">
    <property type="entry name" value="UPF0053 PROTEIN YRKA"/>
    <property type="match status" value="1"/>
</dbReference>
<evidence type="ECO:0000256" key="1">
    <source>
        <dbReference type="ARBA" id="ARBA00004651"/>
    </source>
</evidence>
<dbReference type="InterPro" id="IPR016169">
    <property type="entry name" value="FAD-bd_PCMH_sub2"/>
</dbReference>
<dbReference type="SUPFAM" id="SSF54631">
    <property type="entry name" value="CBS-domain pair"/>
    <property type="match status" value="1"/>
</dbReference>
<dbReference type="PROSITE" id="PS51371">
    <property type="entry name" value="CBS"/>
    <property type="match status" value="1"/>
</dbReference>
<evidence type="ECO:0000256" key="7">
    <source>
        <dbReference type="ARBA" id="ARBA00023136"/>
    </source>
</evidence>
<dbReference type="AlphaFoldDB" id="A0A4S3KW84"/>
<feature type="transmembrane region" description="Helical" evidence="10">
    <location>
        <begin position="100"/>
        <end position="121"/>
    </location>
</feature>
<dbReference type="GO" id="GO:0005886">
    <property type="term" value="C:plasma membrane"/>
    <property type="evidence" value="ECO:0007669"/>
    <property type="project" value="UniProtKB-SubCell"/>
</dbReference>
<dbReference type="Pfam" id="PF01595">
    <property type="entry name" value="CNNM"/>
    <property type="match status" value="1"/>
</dbReference>
<dbReference type="InterPro" id="IPR036318">
    <property type="entry name" value="FAD-bd_PCMH-like_sf"/>
</dbReference>
<keyword evidence="4" id="KW-0677">Repeat</keyword>
<dbReference type="Proteomes" id="UP000294599">
    <property type="component" value="Unassembled WGS sequence"/>
</dbReference>
<dbReference type="OrthoDB" id="9797674at2"/>
<evidence type="ECO:0000256" key="4">
    <source>
        <dbReference type="ARBA" id="ARBA00022737"/>
    </source>
</evidence>
<dbReference type="Pfam" id="PF00571">
    <property type="entry name" value="CBS"/>
    <property type="match status" value="1"/>
</dbReference>
<comment type="subcellular location">
    <subcellularLocation>
        <location evidence="1">Cell membrane</location>
        <topology evidence="1">Multi-pass membrane protein</topology>
    </subcellularLocation>
</comment>
<dbReference type="InterPro" id="IPR044751">
    <property type="entry name" value="Ion_transp-like_CBS"/>
</dbReference>
<dbReference type="RefSeq" id="WP_123522067.1">
    <property type="nucleotide sequence ID" value="NZ_JBHLWF010000013.1"/>
</dbReference>
<feature type="transmembrane region" description="Helical" evidence="10">
    <location>
        <begin position="142"/>
        <end position="162"/>
    </location>
</feature>
<dbReference type="InterPro" id="IPR046342">
    <property type="entry name" value="CBS_dom_sf"/>
</dbReference>
<keyword evidence="3 9" id="KW-0812">Transmembrane</keyword>
<name>A0A4S3KW84_9GAMM</name>
<feature type="domain" description="CBS" evidence="11">
    <location>
        <begin position="279"/>
        <end position="335"/>
    </location>
</feature>
<reference evidence="13 14" key="1">
    <citation type="submission" date="2019-03" db="EMBL/GenBank/DDBJ databases">
        <title>Genomic Encyclopedia of Type Strains, Phase IV (KMG-IV): sequencing the most valuable type-strain genomes for metagenomic binning, comparative biology and taxonomic classification.</title>
        <authorList>
            <person name="Goeker M."/>
        </authorList>
    </citation>
    <scope>NUCLEOTIDE SEQUENCE [LARGE SCALE GENOMIC DNA]</scope>
    <source>
        <strain evidence="13 14">DSM 21944</strain>
    </source>
</reference>
<dbReference type="Gene3D" id="3.10.580.10">
    <property type="entry name" value="CBS-domain"/>
    <property type="match status" value="1"/>
</dbReference>
<dbReference type="Pfam" id="PF03471">
    <property type="entry name" value="CorC_HlyC"/>
    <property type="match status" value="1"/>
</dbReference>
<sequence length="441" mass="47704">MTTDLVIILALILLNGFFSMSEMAVVTSRPARLRQMAQTSRGARMALQLAERPERFLSAVQIGITLVGVLTGALGGIAVADDVAGWLAAIPGLAAYAHPVAVAVSVTGITFATLVLGELVPKRLALTRPELIASRVAPPMRVIAAVTRPFIAVLAFSTRLVLRLLGLRDGPAQTVTEDEIRLLVAEGAEQGVIDANERNMVNRVLRLGDRDVESLMTPRTDIVWLDADAGTEANLAVMREVPHSRFPVRRGSDDRILGIFESKRVVELPDLGNGQWLAHLRPPLYLPETTPVLRALEKFREEDMAFALVVDEYGDLQGLVTSNDVLDAIVGNRASAAGDGNAGDSELPIVQREHGGWLVDGRLATDDLRELLGVSALPGEEEHDFHSAAGMLIAHFDRIPAVGEAFEWRDWRFEVVDLDGARIDKLLIEPLPGPAATHALP</sequence>
<evidence type="ECO:0000313" key="13">
    <source>
        <dbReference type="EMBL" id="TCT00772.1"/>
    </source>
</evidence>
<dbReference type="SMART" id="SM01091">
    <property type="entry name" value="CorC_HlyC"/>
    <property type="match status" value="1"/>
</dbReference>
<evidence type="ECO:0000256" key="9">
    <source>
        <dbReference type="PROSITE-ProRule" id="PRU01193"/>
    </source>
</evidence>
<evidence type="ECO:0000256" key="8">
    <source>
        <dbReference type="PROSITE-ProRule" id="PRU00703"/>
    </source>
</evidence>
<dbReference type="SMART" id="SM00116">
    <property type="entry name" value="CBS"/>
    <property type="match status" value="2"/>
</dbReference>
<protein>
    <submittedName>
        <fullName evidence="13">Putative hemolysin</fullName>
    </submittedName>
</protein>
<dbReference type="InterPro" id="IPR005170">
    <property type="entry name" value="Transptr-assoc_dom"/>
</dbReference>
<evidence type="ECO:0000313" key="14">
    <source>
        <dbReference type="Proteomes" id="UP000294599"/>
    </source>
</evidence>
<evidence type="ECO:0000256" key="2">
    <source>
        <dbReference type="ARBA" id="ARBA00022475"/>
    </source>
</evidence>
<dbReference type="GO" id="GO:0050660">
    <property type="term" value="F:flavin adenine dinucleotide binding"/>
    <property type="evidence" value="ECO:0007669"/>
    <property type="project" value="InterPro"/>
</dbReference>